<sequence>MAVNGTSSKGPKLSRRGAEILATTGAGITAGKATLVDAYDAVRNPDGYINLNAAQNTLQQAELLAFLKSKFDVAQVDFTFGDDFSGSQRLLRALAGFLSKHFAQHKKIEPDDIMIGSGCGPLTDQLMLYLADPGDGVLLPVPYFVGYKSDLVVRNEIKPIPVPVKMEEYFSATTIPLFEETLKKAEADGTPVRAVILCNPHNPLGQCYPRETILEYARFCEKHDLHLVCDEIFAFSTFQSPDVPNAPPFVSALSLDLEAAGVNPARVHVLYGLSKDFNANGLRGGALISPANHDLLTAVRVTSAYMKISSATSVLWSLILEDDAFWSDFVAENQKRLAAAYRYATGWLKFQHIPFYPAFAGHFVSVNLRQFFPSKDSQENPISDADEATKDQALNQLLVRNKVLLGSSASFAFPERGWFRFCFSMKPESMAVALRRLEQAFDLAEWDGTETAH</sequence>
<dbReference type="GO" id="GO:0006520">
    <property type="term" value="P:amino acid metabolic process"/>
    <property type="evidence" value="ECO:0007669"/>
    <property type="project" value="TreeGrafter"/>
</dbReference>
<dbReference type="STRING" id="1353952.A0A165EGP7"/>
<dbReference type="SUPFAM" id="SSF53383">
    <property type="entry name" value="PLP-dependent transferases"/>
    <property type="match status" value="1"/>
</dbReference>
<dbReference type="OrthoDB" id="7042322at2759"/>
<dbReference type="Proteomes" id="UP000076842">
    <property type="component" value="Unassembled WGS sequence"/>
</dbReference>
<dbReference type="AlphaFoldDB" id="A0A165EGP7"/>
<dbReference type="InterPro" id="IPR015422">
    <property type="entry name" value="PyrdxlP-dep_Trfase_small"/>
</dbReference>
<dbReference type="CDD" id="cd00609">
    <property type="entry name" value="AAT_like"/>
    <property type="match status" value="1"/>
</dbReference>
<dbReference type="EMBL" id="KV424006">
    <property type="protein sequence ID" value="KZT54834.1"/>
    <property type="molecule type" value="Genomic_DNA"/>
</dbReference>
<dbReference type="InterPro" id="IPR015421">
    <property type="entry name" value="PyrdxlP-dep_Trfase_major"/>
</dbReference>
<keyword evidence="3" id="KW-0808">Transferase</keyword>
<evidence type="ECO:0000313" key="4">
    <source>
        <dbReference type="Proteomes" id="UP000076842"/>
    </source>
</evidence>
<dbReference type="GO" id="GO:0030170">
    <property type="term" value="F:pyridoxal phosphate binding"/>
    <property type="evidence" value="ECO:0007669"/>
    <property type="project" value="InterPro"/>
</dbReference>
<organism evidence="3 4">
    <name type="scientific">Calocera cornea HHB12733</name>
    <dbReference type="NCBI Taxonomy" id="1353952"/>
    <lineage>
        <taxon>Eukaryota</taxon>
        <taxon>Fungi</taxon>
        <taxon>Dikarya</taxon>
        <taxon>Basidiomycota</taxon>
        <taxon>Agaricomycotina</taxon>
        <taxon>Dacrymycetes</taxon>
        <taxon>Dacrymycetales</taxon>
        <taxon>Dacrymycetaceae</taxon>
        <taxon>Calocera</taxon>
    </lineage>
</organism>
<dbReference type="InterPro" id="IPR015424">
    <property type="entry name" value="PyrdxlP-dep_Trfase"/>
</dbReference>
<evidence type="ECO:0000313" key="3">
    <source>
        <dbReference type="EMBL" id="KZT54834.1"/>
    </source>
</evidence>
<dbReference type="InterPro" id="IPR050478">
    <property type="entry name" value="Ethylene_sulfur-biosynth"/>
</dbReference>
<dbReference type="Gene3D" id="3.40.640.10">
    <property type="entry name" value="Type I PLP-dependent aspartate aminotransferase-like (Major domain)"/>
    <property type="match status" value="1"/>
</dbReference>
<accession>A0A165EGP7</accession>
<keyword evidence="4" id="KW-1185">Reference proteome</keyword>
<gene>
    <name evidence="3" type="ORF">CALCODRAFT_556725</name>
</gene>
<evidence type="ECO:0000259" key="2">
    <source>
        <dbReference type="Pfam" id="PF00155"/>
    </source>
</evidence>
<dbReference type="PANTHER" id="PTHR43795:SF39">
    <property type="entry name" value="AMINOTRANSFERASE CLASS I_CLASSII DOMAIN-CONTAINING PROTEIN"/>
    <property type="match status" value="1"/>
</dbReference>
<dbReference type="GO" id="GO:0008483">
    <property type="term" value="F:transaminase activity"/>
    <property type="evidence" value="ECO:0007669"/>
    <property type="project" value="TreeGrafter"/>
</dbReference>
<evidence type="ECO:0000256" key="1">
    <source>
        <dbReference type="ARBA" id="ARBA00022898"/>
    </source>
</evidence>
<dbReference type="PANTHER" id="PTHR43795">
    <property type="entry name" value="BIFUNCTIONAL ASPARTATE AMINOTRANSFERASE AND GLUTAMATE/ASPARTATE-PREPHENATE AMINOTRANSFERASE-RELATED"/>
    <property type="match status" value="1"/>
</dbReference>
<dbReference type="Gene3D" id="3.90.1150.10">
    <property type="entry name" value="Aspartate Aminotransferase, domain 1"/>
    <property type="match status" value="1"/>
</dbReference>
<protein>
    <submittedName>
        <fullName evidence="3">PLP-dependent transferase</fullName>
    </submittedName>
</protein>
<reference evidence="3 4" key="1">
    <citation type="journal article" date="2016" name="Mol. Biol. Evol.">
        <title>Comparative Genomics of Early-Diverging Mushroom-Forming Fungi Provides Insights into the Origins of Lignocellulose Decay Capabilities.</title>
        <authorList>
            <person name="Nagy L.G."/>
            <person name="Riley R."/>
            <person name="Tritt A."/>
            <person name="Adam C."/>
            <person name="Daum C."/>
            <person name="Floudas D."/>
            <person name="Sun H."/>
            <person name="Yadav J.S."/>
            <person name="Pangilinan J."/>
            <person name="Larsson K.H."/>
            <person name="Matsuura K."/>
            <person name="Barry K."/>
            <person name="Labutti K."/>
            <person name="Kuo R."/>
            <person name="Ohm R.A."/>
            <person name="Bhattacharya S.S."/>
            <person name="Shirouzu T."/>
            <person name="Yoshinaga Y."/>
            <person name="Martin F.M."/>
            <person name="Grigoriev I.V."/>
            <person name="Hibbett D.S."/>
        </authorList>
    </citation>
    <scope>NUCLEOTIDE SEQUENCE [LARGE SCALE GENOMIC DNA]</scope>
    <source>
        <strain evidence="3 4">HHB12733</strain>
    </source>
</reference>
<name>A0A165EGP7_9BASI</name>
<keyword evidence="1" id="KW-0663">Pyridoxal phosphate</keyword>
<dbReference type="InParanoid" id="A0A165EGP7"/>
<feature type="domain" description="Aminotransferase class I/classII large" evidence="2">
    <location>
        <begin position="48"/>
        <end position="437"/>
    </location>
</feature>
<dbReference type="InterPro" id="IPR004839">
    <property type="entry name" value="Aminotransferase_I/II_large"/>
</dbReference>
<dbReference type="Pfam" id="PF00155">
    <property type="entry name" value="Aminotran_1_2"/>
    <property type="match status" value="1"/>
</dbReference>
<proteinExistence type="predicted"/>
<dbReference type="PRINTS" id="PR00753">
    <property type="entry name" value="ACCSYNTHASE"/>
</dbReference>